<protein>
    <submittedName>
        <fullName evidence="6">Uncharacterized protein</fullName>
    </submittedName>
</protein>
<evidence type="ECO:0000313" key="6">
    <source>
        <dbReference type="EMBL" id="AOW46410.1"/>
    </source>
</evidence>
<dbReference type="InterPro" id="IPR036640">
    <property type="entry name" value="ABC1_TM_sf"/>
</dbReference>
<feature type="transmembrane region" description="Helical" evidence="5">
    <location>
        <begin position="18"/>
        <end position="39"/>
    </location>
</feature>
<evidence type="ECO:0000256" key="3">
    <source>
        <dbReference type="ARBA" id="ARBA00022989"/>
    </source>
</evidence>
<gene>
    <name evidence="6" type="ORF">A4S02_06100</name>
</gene>
<keyword evidence="4 5" id="KW-0472">Membrane</keyword>
<name>A0A1D8QVN7_9PROT</name>
<dbReference type="GO" id="GO:0005524">
    <property type="term" value="F:ATP binding"/>
    <property type="evidence" value="ECO:0007669"/>
    <property type="project" value="InterPro"/>
</dbReference>
<evidence type="ECO:0000256" key="1">
    <source>
        <dbReference type="ARBA" id="ARBA00004651"/>
    </source>
</evidence>
<evidence type="ECO:0000313" key="7">
    <source>
        <dbReference type="Proteomes" id="UP000175973"/>
    </source>
</evidence>
<keyword evidence="2 5" id="KW-0812">Transmembrane</keyword>
<dbReference type="KEGG" id="aasc:A4S02_06100"/>
<keyword evidence="3 5" id="KW-1133">Transmembrane helix</keyword>
<dbReference type="GO" id="GO:0005886">
    <property type="term" value="C:plasma membrane"/>
    <property type="evidence" value="ECO:0007669"/>
    <property type="project" value="UniProtKB-SubCell"/>
</dbReference>
<comment type="subcellular location">
    <subcellularLocation>
        <location evidence="1">Cell membrane</location>
        <topology evidence="1">Multi-pass membrane protein</topology>
    </subcellularLocation>
</comment>
<sequence length="72" mass="7800">MVSQVVIDEVVVTSDHELLVTIAVGLGLLLLLQMFIGCVRQWAIILLGTRVGLQWNTSLFDAEISQKGCTSG</sequence>
<dbReference type="Proteomes" id="UP000175973">
    <property type="component" value="Chromosome"/>
</dbReference>
<evidence type="ECO:0000256" key="4">
    <source>
        <dbReference type="ARBA" id="ARBA00023136"/>
    </source>
</evidence>
<accession>A0A1D8QVN7</accession>
<keyword evidence="7" id="KW-1185">Reference proteome</keyword>
<dbReference type="SUPFAM" id="SSF90123">
    <property type="entry name" value="ABC transporter transmembrane region"/>
    <property type="match status" value="1"/>
</dbReference>
<evidence type="ECO:0000256" key="5">
    <source>
        <dbReference type="SAM" id="Phobius"/>
    </source>
</evidence>
<proteinExistence type="predicted"/>
<organism evidence="6 7">
    <name type="scientific">Acetobacter ascendens</name>
    <dbReference type="NCBI Taxonomy" id="481146"/>
    <lineage>
        <taxon>Bacteria</taxon>
        <taxon>Pseudomonadati</taxon>
        <taxon>Pseudomonadota</taxon>
        <taxon>Alphaproteobacteria</taxon>
        <taxon>Acetobacterales</taxon>
        <taxon>Acetobacteraceae</taxon>
        <taxon>Acetobacter</taxon>
    </lineage>
</organism>
<dbReference type="AlphaFoldDB" id="A0A1D8QVN7"/>
<reference evidence="7" key="1">
    <citation type="submission" date="2016-04" db="EMBL/GenBank/DDBJ databases">
        <authorList>
            <person name="Jeon C.O."/>
            <person name="Cho G.Y."/>
            <person name="Jeong H.I."/>
            <person name="Kim K.H."/>
        </authorList>
    </citation>
    <scope>NUCLEOTIDE SEQUENCE [LARGE SCALE GENOMIC DNA]</scope>
    <source>
        <strain evidence="7">LMG 1590</strain>
    </source>
</reference>
<evidence type="ECO:0000256" key="2">
    <source>
        <dbReference type="ARBA" id="ARBA00022692"/>
    </source>
</evidence>
<dbReference type="EMBL" id="CP015164">
    <property type="protein sequence ID" value="AOW46410.1"/>
    <property type="molecule type" value="Genomic_DNA"/>
</dbReference>